<keyword evidence="4 12" id="KW-0894">Sodium channel</keyword>
<evidence type="ECO:0000256" key="12">
    <source>
        <dbReference type="RuleBase" id="RU000679"/>
    </source>
</evidence>
<evidence type="ECO:0000256" key="7">
    <source>
        <dbReference type="ARBA" id="ARBA00023053"/>
    </source>
</evidence>
<evidence type="ECO:0000256" key="1">
    <source>
        <dbReference type="ARBA" id="ARBA00004141"/>
    </source>
</evidence>
<organism evidence="15 16">
    <name type="scientific">Nephila pilipes</name>
    <name type="common">Giant wood spider</name>
    <name type="synonym">Nephila maculata</name>
    <dbReference type="NCBI Taxonomy" id="299642"/>
    <lineage>
        <taxon>Eukaryota</taxon>
        <taxon>Metazoa</taxon>
        <taxon>Ecdysozoa</taxon>
        <taxon>Arthropoda</taxon>
        <taxon>Chelicerata</taxon>
        <taxon>Arachnida</taxon>
        <taxon>Araneae</taxon>
        <taxon>Araneomorphae</taxon>
        <taxon>Entelegynae</taxon>
        <taxon>Araneoidea</taxon>
        <taxon>Nephilidae</taxon>
        <taxon>Nephila</taxon>
    </lineage>
</organism>
<comment type="subcellular location">
    <subcellularLocation>
        <location evidence="1">Membrane</location>
        <topology evidence="1">Multi-pass membrane protein</topology>
    </subcellularLocation>
</comment>
<evidence type="ECO:0000313" key="16">
    <source>
        <dbReference type="Proteomes" id="UP000887013"/>
    </source>
</evidence>
<keyword evidence="16" id="KW-1185">Reference proteome</keyword>
<dbReference type="Pfam" id="PF00858">
    <property type="entry name" value="ASC"/>
    <property type="match status" value="1"/>
</dbReference>
<evidence type="ECO:0000256" key="4">
    <source>
        <dbReference type="ARBA" id="ARBA00022461"/>
    </source>
</evidence>
<sequence>MPRLMAYTVRVCPTHGRVWFPERAVMHRGSKARRKAKFQDEGGSDSDEDKTVWEYCQKVFGSSSVSGVNHIALAKTRRRRIFWAFIFVVSLVGFFYQLGAFLLQYREFQSIVQIDIQNAGSLVFPAVTLCNANRFKKSKFCNKFREFCPRNLTAMDSLTEKELFDFQLTILREGRSDLRHSLGHALEDLLVSCAFTGKPNIRGEACFRRFKEFYDPDLGNCYTLSPTAEDGEEELRSTEADVWQKMSDLILVVNVETNEYLEPDRDAAVLVTFHSPEVYPDPFSDGTEVKPGNSYNFGLKKNTVEMLPAPYSSNCTKYESLPWDKLHDKTLSTRMCTAECSQSLQLKECNYVTVELSLFFDVLPWKQESFDPEKIECAERVSNDTKEYCRSLCRVPCKQNNYETTMDSSTWPRRAKVSEEEELGKWRRRPFYEITNNLAHVRAYFTSMEDTTLKHSPKYQALEIFSHIGGYVGIWLGISLLALCEFIEGAIRVVSFILSQRKKKKERSKGKIASSGQSAPQKKKRLFTNSTNKH</sequence>
<dbReference type="Gene3D" id="2.60.470.10">
    <property type="entry name" value="Acid-sensing ion channels like domains"/>
    <property type="match status" value="1"/>
</dbReference>
<feature type="transmembrane region" description="Helical" evidence="14">
    <location>
        <begin position="81"/>
        <end position="103"/>
    </location>
</feature>
<feature type="transmembrane region" description="Helical" evidence="14">
    <location>
        <begin position="474"/>
        <end position="498"/>
    </location>
</feature>
<dbReference type="PANTHER" id="PTHR11690">
    <property type="entry name" value="AMILORIDE-SENSITIVE SODIUM CHANNEL-RELATED"/>
    <property type="match status" value="1"/>
</dbReference>
<evidence type="ECO:0000256" key="10">
    <source>
        <dbReference type="ARBA" id="ARBA00023201"/>
    </source>
</evidence>
<keyword evidence="10 12" id="KW-0739">Sodium transport</keyword>
<evidence type="ECO:0000256" key="5">
    <source>
        <dbReference type="ARBA" id="ARBA00022692"/>
    </source>
</evidence>
<evidence type="ECO:0000256" key="2">
    <source>
        <dbReference type="ARBA" id="ARBA00007193"/>
    </source>
</evidence>
<keyword evidence="5 12" id="KW-0812">Transmembrane</keyword>
<accession>A0A8X6PY46</accession>
<comment type="similarity">
    <text evidence="2 12">Belongs to the amiloride-sensitive sodium channel (TC 1.A.6) family.</text>
</comment>
<keyword evidence="6 14" id="KW-1133">Transmembrane helix</keyword>
<comment type="caution">
    <text evidence="15">The sequence shown here is derived from an EMBL/GenBank/DDBJ whole genome shotgun (WGS) entry which is preliminary data.</text>
</comment>
<dbReference type="EMBL" id="BMAW01024987">
    <property type="protein sequence ID" value="GFT90400.1"/>
    <property type="molecule type" value="Genomic_DNA"/>
</dbReference>
<keyword evidence="8 12" id="KW-0406">Ion transport</keyword>
<evidence type="ECO:0000256" key="11">
    <source>
        <dbReference type="ARBA" id="ARBA00023303"/>
    </source>
</evidence>
<dbReference type="GO" id="GO:0015280">
    <property type="term" value="F:ligand-gated sodium channel activity"/>
    <property type="evidence" value="ECO:0007669"/>
    <property type="project" value="TreeGrafter"/>
</dbReference>
<dbReference type="PANTHER" id="PTHR11690:SF248">
    <property type="entry name" value="PICKPOCKET 17, ISOFORM A"/>
    <property type="match status" value="1"/>
</dbReference>
<dbReference type="Proteomes" id="UP000887013">
    <property type="component" value="Unassembled WGS sequence"/>
</dbReference>
<keyword evidence="11 12" id="KW-0407">Ion channel</keyword>
<feature type="compositionally biased region" description="Basic residues" evidence="13">
    <location>
        <begin position="521"/>
        <end position="534"/>
    </location>
</feature>
<evidence type="ECO:0000256" key="13">
    <source>
        <dbReference type="SAM" id="MobiDB-lite"/>
    </source>
</evidence>
<evidence type="ECO:0000256" key="6">
    <source>
        <dbReference type="ARBA" id="ARBA00022989"/>
    </source>
</evidence>
<evidence type="ECO:0000256" key="3">
    <source>
        <dbReference type="ARBA" id="ARBA00022448"/>
    </source>
</evidence>
<gene>
    <name evidence="15" type="primary">asic4a</name>
    <name evidence="15" type="ORF">NPIL_342571</name>
</gene>
<evidence type="ECO:0000313" key="15">
    <source>
        <dbReference type="EMBL" id="GFT90400.1"/>
    </source>
</evidence>
<evidence type="ECO:0000256" key="14">
    <source>
        <dbReference type="SAM" id="Phobius"/>
    </source>
</evidence>
<evidence type="ECO:0000256" key="8">
    <source>
        <dbReference type="ARBA" id="ARBA00023065"/>
    </source>
</evidence>
<protein>
    <submittedName>
        <fullName evidence="15">Acid-sensing ion channel 4-A</fullName>
    </submittedName>
</protein>
<keyword evidence="3 12" id="KW-0813">Transport</keyword>
<dbReference type="GO" id="GO:0005886">
    <property type="term" value="C:plasma membrane"/>
    <property type="evidence" value="ECO:0007669"/>
    <property type="project" value="TreeGrafter"/>
</dbReference>
<dbReference type="PRINTS" id="PR01078">
    <property type="entry name" value="AMINACHANNEL"/>
</dbReference>
<name>A0A8X6PY46_NEPPI</name>
<dbReference type="InterPro" id="IPR001873">
    <property type="entry name" value="ENaC"/>
</dbReference>
<keyword evidence="9 14" id="KW-0472">Membrane</keyword>
<dbReference type="OrthoDB" id="5874059at2759"/>
<keyword evidence="7" id="KW-0915">Sodium</keyword>
<dbReference type="AlphaFoldDB" id="A0A8X6PY46"/>
<reference evidence="15" key="1">
    <citation type="submission" date="2020-08" db="EMBL/GenBank/DDBJ databases">
        <title>Multicomponent nature underlies the extraordinary mechanical properties of spider dragline silk.</title>
        <authorList>
            <person name="Kono N."/>
            <person name="Nakamura H."/>
            <person name="Mori M."/>
            <person name="Yoshida Y."/>
            <person name="Ohtoshi R."/>
            <person name="Malay A.D."/>
            <person name="Moran D.A.P."/>
            <person name="Tomita M."/>
            <person name="Numata K."/>
            <person name="Arakawa K."/>
        </authorList>
    </citation>
    <scope>NUCLEOTIDE SEQUENCE</scope>
</reference>
<proteinExistence type="inferred from homology"/>
<dbReference type="Gene3D" id="1.10.287.770">
    <property type="entry name" value="YojJ-like"/>
    <property type="match status" value="1"/>
</dbReference>
<evidence type="ECO:0000256" key="9">
    <source>
        <dbReference type="ARBA" id="ARBA00023136"/>
    </source>
</evidence>
<feature type="region of interest" description="Disordered" evidence="13">
    <location>
        <begin position="502"/>
        <end position="534"/>
    </location>
</feature>